<protein>
    <recommendedName>
        <fullName evidence="1">RNA methyltransferase</fullName>
        <ecNumber evidence="1">2.1.1.-</ecNumber>
    </recommendedName>
</protein>
<accession>A0A812Y4R0</accession>
<keyword evidence="1" id="KW-0949">S-adenosyl-L-methionine</keyword>
<keyword evidence="3" id="KW-1185">Reference proteome</keyword>
<comment type="similarity">
    <text evidence="1">Belongs to the methyltransferase superfamily.</text>
</comment>
<dbReference type="Proteomes" id="UP000649617">
    <property type="component" value="Unassembled WGS sequence"/>
</dbReference>
<comment type="caution">
    <text evidence="2">The sequence shown here is derived from an EMBL/GenBank/DDBJ whole genome shotgun (WGS) entry which is preliminary data.</text>
</comment>
<dbReference type="GO" id="GO:0032259">
    <property type="term" value="P:methylation"/>
    <property type="evidence" value="ECO:0007669"/>
    <property type="project" value="UniProtKB-KW"/>
</dbReference>
<dbReference type="AlphaFoldDB" id="A0A812Y4R0"/>
<dbReference type="EC" id="2.1.1.-" evidence="1"/>
<gene>
    <name evidence="2" type="primary">Mepce</name>
    <name evidence="2" type="ORF">SPIL2461_LOCUS22492</name>
</gene>
<dbReference type="InterPro" id="IPR039772">
    <property type="entry name" value="Bin3-like"/>
</dbReference>
<dbReference type="PANTHER" id="PTHR12315:SF0">
    <property type="entry name" value="7SK SNRNA METHYLPHOSPHATE CAPPING ENZYME"/>
    <property type="match status" value="1"/>
</dbReference>
<keyword evidence="1" id="KW-0808">Transferase</keyword>
<evidence type="ECO:0000256" key="1">
    <source>
        <dbReference type="RuleBase" id="RU367087"/>
    </source>
</evidence>
<dbReference type="GO" id="GO:0008171">
    <property type="term" value="F:O-methyltransferase activity"/>
    <property type="evidence" value="ECO:0007669"/>
    <property type="project" value="UniProtKB-UniRule"/>
</dbReference>
<dbReference type="Pfam" id="PF06325">
    <property type="entry name" value="PrmA"/>
    <property type="match status" value="1"/>
</dbReference>
<name>A0A812Y4R0_SYMPI</name>
<dbReference type="PANTHER" id="PTHR12315">
    <property type="entry name" value="BICOID-INTERACTING PROTEIN RELATED"/>
    <property type="match status" value="1"/>
</dbReference>
<keyword evidence="1" id="KW-0489">Methyltransferase</keyword>
<dbReference type="CDD" id="cd02440">
    <property type="entry name" value="AdoMet_MTases"/>
    <property type="match status" value="1"/>
</dbReference>
<dbReference type="Gene3D" id="3.40.50.150">
    <property type="entry name" value="Vaccinia Virus protein VP39"/>
    <property type="match status" value="1"/>
</dbReference>
<dbReference type="SUPFAM" id="SSF53335">
    <property type="entry name" value="S-adenosyl-L-methionine-dependent methyltransferases"/>
    <property type="match status" value="1"/>
</dbReference>
<dbReference type="OrthoDB" id="540004at2759"/>
<evidence type="ECO:0000313" key="3">
    <source>
        <dbReference type="Proteomes" id="UP000649617"/>
    </source>
</evidence>
<feature type="non-terminal residue" evidence="2">
    <location>
        <position position="1"/>
    </location>
</feature>
<dbReference type="InterPro" id="IPR029063">
    <property type="entry name" value="SAM-dependent_MTases_sf"/>
</dbReference>
<proteinExistence type="inferred from homology"/>
<evidence type="ECO:0000313" key="2">
    <source>
        <dbReference type="EMBL" id="CAE7766577.1"/>
    </source>
</evidence>
<dbReference type="GO" id="GO:0040031">
    <property type="term" value="P:snRNA modification"/>
    <property type="evidence" value="ECO:0007669"/>
    <property type="project" value="TreeGrafter"/>
</dbReference>
<feature type="non-terminal residue" evidence="2">
    <location>
        <position position="76"/>
    </location>
</feature>
<organism evidence="2 3">
    <name type="scientific">Symbiodinium pilosum</name>
    <name type="common">Dinoflagellate</name>
    <dbReference type="NCBI Taxonomy" id="2952"/>
    <lineage>
        <taxon>Eukaryota</taxon>
        <taxon>Sar</taxon>
        <taxon>Alveolata</taxon>
        <taxon>Dinophyceae</taxon>
        <taxon>Suessiales</taxon>
        <taxon>Symbiodiniaceae</taxon>
        <taxon>Symbiodinium</taxon>
    </lineage>
</organism>
<dbReference type="GO" id="GO:0008173">
    <property type="term" value="F:RNA methyltransferase activity"/>
    <property type="evidence" value="ECO:0007669"/>
    <property type="project" value="UniProtKB-UniRule"/>
</dbReference>
<dbReference type="EMBL" id="CAJNIZ010047350">
    <property type="protein sequence ID" value="CAE7766577.1"/>
    <property type="molecule type" value="Genomic_DNA"/>
</dbReference>
<sequence>DYYGIRNPGGEDPRLPWLRETVCWEGKCVLDLGCNSGHITRAIVAEGAKLALGVDVDPVLIDEANERTSSELLASG</sequence>
<dbReference type="GO" id="GO:0017069">
    <property type="term" value="F:snRNA binding"/>
    <property type="evidence" value="ECO:0007669"/>
    <property type="project" value="TreeGrafter"/>
</dbReference>
<reference evidence="2" key="1">
    <citation type="submission" date="2021-02" db="EMBL/GenBank/DDBJ databases">
        <authorList>
            <person name="Dougan E. K."/>
            <person name="Rhodes N."/>
            <person name="Thang M."/>
            <person name="Chan C."/>
        </authorList>
    </citation>
    <scope>NUCLEOTIDE SEQUENCE</scope>
</reference>